<dbReference type="GO" id="GO:0016787">
    <property type="term" value="F:hydrolase activity"/>
    <property type="evidence" value="ECO:0007669"/>
    <property type="project" value="UniProtKB-KW"/>
</dbReference>
<sequence>MQEINNLRGTVKMESQHISFTWIGFGGFYIKTSKGKDILIDSWVKNNPVCPEVIRNIEKVDYIFFTHAHRDHAEDAVWLAQKTGAVVLAGWELAFILQKRGVQNTVAINKGRTRRFGDITVTSVHADHTAAFVDGDQLLYGGEPMGYIIKFENGKTIYHAGDTNVFGDMALIAELYEPEIALLPIGDVYTMPPREAAKAVRLLNVKNVIPTHFGGFDFLTGRLRDLLSLLSHVHDLTVHDIKPGDSILVR</sequence>
<evidence type="ECO:0000313" key="6">
    <source>
        <dbReference type="Proteomes" id="UP001355653"/>
    </source>
</evidence>
<feature type="domain" description="Metallo-beta-lactamase" evidence="4">
    <location>
        <begin position="25"/>
        <end position="212"/>
    </location>
</feature>
<comment type="catalytic activity">
    <reaction evidence="3">
        <text>3',5'-cyclic UMP + H2O = UMP + H(+)</text>
        <dbReference type="Rhea" id="RHEA:70575"/>
        <dbReference type="ChEBI" id="CHEBI:15377"/>
        <dbReference type="ChEBI" id="CHEBI:15378"/>
        <dbReference type="ChEBI" id="CHEBI:57865"/>
        <dbReference type="ChEBI" id="CHEBI:184387"/>
    </reaction>
    <physiologicalReaction direction="left-to-right" evidence="3">
        <dbReference type="Rhea" id="RHEA:70576"/>
    </physiologicalReaction>
</comment>
<organism evidence="5 6">
    <name type="scientific">Paenibacillus chondroitinus</name>
    <dbReference type="NCBI Taxonomy" id="59842"/>
    <lineage>
        <taxon>Bacteria</taxon>
        <taxon>Bacillati</taxon>
        <taxon>Bacillota</taxon>
        <taxon>Bacilli</taxon>
        <taxon>Bacillales</taxon>
        <taxon>Paenibacillaceae</taxon>
        <taxon>Paenibacillus</taxon>
    </lineage>
</organism>
<comment type="function">
    <text evidence="2">Counteracts the endogenous Pycsar antiviral defense system. Phosphodiesterase that enables metal-dependent hydrolysis of host cyclic nucleotide Pycsar defense signals such as cCMP and cUMP.</text>
</comment>
<dbReference type="Proteomes" id="UP001355653">
    <property type="component" value="Unassembled WGS sequence"/>
</dbReference>
<dbReference type="InterPro" id="IPR050114">
    <property type="entry name" value="UPF0173_UPF0282_UlaG_hydrolase"/>
</dbReference>
<evidence type="ECO:0000256" key="2">
    <source>
        <dbReference type="ARBA" id="ARBA00034301"/>
    </source>
</evidence>
<comment type="catalytic activity">
    <reaction evidence="1">
        <text>3',5'-cyclic CMP + H2O = CMP + H(+)</text>
        <dbReference type="Rhea" id="RHEA:72675"/>
        <dbReference type="ChEBI" id="CHEBI:15377"/>
        <dbReference type="ChEBI" id="CHEBI:15378"/>
        <dbReference type="ChEBI" id="CHEBI:58003"/>
        <dbReference type="ChEBI" id="CHEBI:60377"/>
    </reaction>
    <physiologicalReaction direction="left-to-right" evidence="1">
        <dbReference type="Rhea" id="RHEA:72676"/>
    </physiologicalReaction>
</comment>
<evidence type="ECO:0000256" key="1">
    <source>
        <dbReference type="ARBA" id="ARBA00034221"/>
    </source>
</evidence>
<dbReference type="PANTHER" id="PTHR43546:SF3">
    <property type="entry name" value="UPF0173 METAL-DEPENDENT HYDROLASE MJ1163"/>
    <property type="match status" value="1"/>
</dbReference>
<gene>
    <name evidence="5" type="ORF">P5G65_30455</name>
</gene>
<reference evidence="5 6" key="1">
    <citation type="submission" date="2023-03" db="EMBL/GenBank/DDBJ databases">
        <title>Bacillus Genome Sequencing.</title>
        <authorList>
            <person name="Dunlap C."/>
        </authorList>
    </citation>
    <scope>NUCLEOTIDE SEQUENCE [LARGE SCALE GENOMIC DNA]</scope>
    <source>
        <strain evidence="5 6">NRS-1351</strain>
    </source>
</reference>
<dbReference type="Gene3D" id="3.60.15.10">
    <property type="entry name" value="Ribonuclease Z/Hydroxyacylglutathione hydrolase-like"/>
    <property type="match status" value="1"/>
</dbReference>
<dbReference type="InterPro" id="IPR001279">
    <property type="entry name" value="Metallo-B-lactamas"/>
</dbReference>
<dbReference type="Pfam" id="PF12706">
    <property type="entry name" value="Lactamase_B_2"/>
    <property type="match status" value="1"/>
</dbReference>
<keyword evidence="6" id="KW-1185">Reference proteome</keyword>
<dbReference type="PANTHER" id="PTHR43546">
    <property type="entry name" value="UPF0173 METAL-DEPENDENT HYDROLASE MJ1163-RELATED"/>
    <property type="match status" value="1"/>
</dbReference>
<dbReference type="NCBIfam" id="NF001911">
    <property type="entry name" value="PRK00685.1"/>
    <property type="match status" value="1"/>
</dbReference>
<protein>
    <submittedName>
        <fullName evidence="5">Metal-dependent hydrolase</fullName>
    </submittedName>
</protein>
<keyword evidence="5" id="KW-0378">Hydrolase</keyword>
<dbReference type="SMART" id="SM00849">
    <property type="entry name" value="Lactamase_B"/>
    <property type="match status" value="1"/>
</dbReference>
<evidence type="ECO:0000313" key="5">
    <source>
        <dbReference type="EMBL" id="MEB4798236.1"/>
    </source>
</evidence>
<dbReference type="RefSeq" id="WP_246069434.1">
    <property type="nucleotide sequence ID" value="NZ_JAROBY010000071.1"/>
</dbReference>
<dbReference type="SUPFAM" id="SSF56281">
    <property type="entry name" value="Metallo-hydrolase/oxidoreductase"/>
    <property type="match status" value="1"/>
</dbReference>
<dbReference type="EMBL" id="JAROBY010000071">
    <property type="protein sequence ID" value="MEB4798236.1"/>
    <property type="molecule type" value="Genomic_DNA"/>
</dbReference>
<comment type="caution">
    <text evidence="5">The sequence shown here is derived from an EMBL/GenBank/DDBJ whole genome shotgun (WGS) entry which is preliminary data.</text>
</comment>
<dbReference type="InterPro" id="IPR036866">
    <property type="entry name" value="RibonucZ/Hydroxyglut_hydro"/>
</dbReference>
<accession>A0ABU6DKE1</accession>
<proteinExistence type="predicted"/>
<evidence type="ECO:0000259" key="4">
    <source>
        <dbReference type="SMART" id="SM00849"/>
    </source>
</evidence>
<evidence type="ECO:0000256" key="3">
    <source>
        <dbReference type="ARBA" id="ARBA00048505"/>
    </source>
</evidence>
<name>A0ABU6DKE1_9BACL</name>